<evidence type="ECO:0000313" key="4">
    <source>
        <dbReference type="Proteomes" id="UP000245383"/>
    </source>
</evidence>
<feature type="compositionally biased region" description="Low complexity" evidence="1">
    <location>
        <begin position="367"/>
        <end position="468"/>
    </location>
</feature>
<sequence>MRFIARFLLCVTTTILIQSSLVYFVESHPKLPFVKGRNPVDYLASRGNIEGADKKCTGILVSPNVVITTENCANAKLVRINPDLTDKHNELDNIITVQIETTNHNGKNSNYVVDKSILIPEFNIGKNYEDKVAMLILKNCVPETIELLPELDAGSFDESKAYLSDGLINFGAYRKMNFTESEKRILSEIKESSQSLSKMIIADVRSANFLESQIAGLRLVTNQNSKIAGLLGGVITETKKCESCNAELKWLSPENYKMSKNQKIVGLSFILLEPKLSILIRNTICKENLCNTPDYCSNTSAKKSLKDYYRSAFNVIKNYSPLLAPFRSKESITSDAKKNNLADRQLYKKSKKIRLNKRDNVNAYQLPSKSSSTIPPNSSTKSSCTKSKTTPNISSSSKTSTSPSKSVDSTSESTTSSSKTSTSPSKSVDSTSESTTSSSKTSTSPSKSVDSTSESTTSSSKTSTSPSKKYPESPDYPEYPESSENTTTSPSKSVDSTSESTTSTTDHSTSLDTTTTLSITTCSLKTKSKSSCTKTTSNPVDSTSEETTPSKTTPSSEPEYPETSDYPTEPAYPETSDYPTEPDTSPNPVDSTSEITTSSTCTNKLKTSTSSCTNSTPESYPVDSTSEETSPSSEPEYPETSDYPTEPAYPETSDYPTEPDTSPNPVDSTKTSDYPTEPDTSPNPVDSTSEITTSSTCTNKLKTSTSSCTNSTPESYPVDSTSEVKTPTKSTCTSTTTVTEPDITVTITTIITICNSVPEPPCTDCTTPPTNPVDSTSEVPPTYPTEPPV</sequence>
<keyword evidence="4" id="KW-1185">Reference proteome</keyword>
<feature type="compositionally biased region" description="Polar residues" evidence="1">
    <location>
        <begin position="603"/>
        <end position="618"/>
    </location>
</feature>
<name>A0A2T9YWI9_9FUNG</name>
<dbReference type="InterPro" id="IPR043504">
    <property type="entry name" value="Peptidase_S1_PA_chymotrypsin"/>
</dbReference>
<dbReference type="Proteomes" id="UP000245383">
    <property type="component" value="Unassembled WGS sequence"/>
</dbReference>
<feature type="compositionally biased region" description="Polar residues" evidence="1">
    <location>
        <begin position="699"/>
        <end position="723"/>
    </location>
</feature>
<feature type="compositionally biased region" description="Low complexity" evidence="1">
    <location>
        <begin position="591"/>
        <end position="602"/>
    </location>
</feature>
<dbReference type="InterPro" id="IPR009003">
    <property type="entry name" value="Peptidase_S1_PA"/>
</dbReference>
<dbReference type="SUPFAM" id="SSF50494">
    <property type="entry name" value="Trypsin-like serine proteases"/>
    <property type="match status" value="1"/>
</dbReference>
<comment type="caution">
    <text evidence="3">The sequence shown here is derived from an EMBL/GenBank/DDBJ whole genome shotgun (WGS) entry which is preliminary data.</text>
</comment>
<evidence type="ECO:0000313" key="3">
    <source>
        <dbReference type="EMBL" id="PVU96695.1"/>
    </source>
</evidence>
<feature type="compositionally biased region" description="Low complexity" evidence="1">
    <location>
        <begin position="687"/>
        <end position="698"/>
    </location>
</feature>
<dbReference type="AlphaFoldDB" id="A0A2T9YWI9"/>
<feature type="signal peptide" evidence="2">
    <location>
        <begin position="1"/>
        <end position="27"/>
    </location>
</feature>
<evidence type="ECO:0008006" key="5">
    <source>
        <dbReference type="Google" id="ProtNLM"/>
    </source>
</evidence>
<accession>A0A2T9YWI9</accession>
<feature type="region of interest" description="Disordered" evidence="1">
    <location>
        <begin position="761"/>
        <end position="789"/>
    </location>
</feature>
<dbReference type="EMBL" id="MBFR01000026">
    <property type="protein sequence ID" value="PVU96695.1"/>
    <property type="molecule type" value="Genomic_DNA"/>
</dbReference>
<feature type="compositionally biased region" description="Low complexity" evidence="1">
    <location>
        <begin position="623"/>
        <end position="646"/>
    </location>
</feature>
<feature type="non-terminal residue" evidence="3">
    <location>
        <position position="789"/>
    </location>
</feature>
<feature type="compositionally biased region" description="Polar residues" evidence="1">
    <location>
        <begin position="659"/>
        <end position="686"/>
    </location>
</feature>
<gene>
    <name evidence="3" type="ORF">BB561_001029</name>
</gene>
<dbReference type="STRING" id="133385.A0A2T9YWI9"/>
<feature type="compositionally biased region" description="Low complexity" evidence="1">
    <location>
        <begin position="479"/>
        <end position="569"/>
    </location>
</feature>
<reference evidence="3 4" key="1">
    <citation type="journal article" date="2018" name="MBio">
        <title>Comparative Genomics Reveals the Core Gene Toolbox for the Fungus-Insect Symbiosis.</title>
        <authorList>
            <person name="Wang Y."/>
            <person name="Stata M."/>
            <person name="Wang W."/>
            <person name="Stajich J.E."/>
            <person name="White M.M."/>
            <person name="Moncalvo J.M."/>
        </authorList>
    </citation>
    <scope>NUCLEOTIDE SEQUENCE [LARGE SCALE GENOMIC DNA]</scope>
    <source>
        <strain evidence="3 4">SWE-8-4</strain>
    </source>
</reference>
<feature type="region of interest" description="Disordered" evidence="1">
    <location>
        <begin position="353"/>
        <end position="730"/>
    </location>
</feature>
<protein>
    <recommendedName>
        <fullName evidence="5">Peptidase S1 domain-containing protein</fullName>
    </recommendedName>
</protein>
<evidence type="ECO:0000256" key="1">
    <source>
        <dbReference type="SAM" id="MobiDB-lite"/>
    </source>
</evidence>
<proteinExistence type="predicted"/>
<dbReference type="Gene3D" id="2.40.10.10">
    <property type="entry name" value="Trypsin-like serine proteases"/>
    <property type="match status" value="1"/>
</dbReference>
<evidence type="ECO:0000256" key="2">
    <source>
        <dbReference type="SAM" id="SignalP"/>
    </source>
</evidence>
<keyword evidence="2" id="KW-0732">Signal</keyword>
<organism evidence="3 4">
    <name type="scientific">Smittium simulii</name>
    <dbReference type="NCBI Taxonomy" id="133385"/>
    <lineage>
        <taxon>Eukaryota</taxon>
        <taxon>Fungi</taxon>
        <taxon>Fungi incertae sedis</taxon>
        <taxon>Zoopagomycota</taxon>
        <taxon>Kickxellomycotina</taxon>
        <taxon>Harpellomycetes</taxon>
        <taxon>Harpellales</taxon>
        <taxon>Legeriomycetaceae</taxon>
        <taxon>Smittium</taxon>
    </lineage>
</organism>
<feature type="chain" id="PRO_5015674190" description="Peptidase S1 domain-containing protein" evidence="2">
    <location>
        <begin position="28"/>
        <end position="789"/>
    </location>
</feature>